<dbReference type="Proteomes" id="UP000823388">
    <property type="component" value="Chromosome 9K"/>
</dbReference>
<dbReference type="EC" id="2.7.13.3" evidence="3"/>
<dbReference type="InterPro" id="IPR036890">
    <property type="entry name" value="HATPase_C_sf"/>
</dbReference>
<dbReference type="InterPro" id="IPR050956">
    <property type="entry name" value="2C_system_His_kinase"/>
</dbReference>
<sequence length="434" mass="47769">MCAGILNSILDTSKVESGKMQLDEAEFNLADVLEESMDMINIVGISKGLEVVFDPCDLSILKCGNVIGDCRRLKQILDNILSNSVKFTQQGHVILRAWANRPITSSPVSVPSRFGCLIPGANFLCLFKTRERHADCHSFSLVQNYPNSIEFYFEVDDTGIGIPKEKRELVFEDYIQVKEGQGGTGLGLGIVQSFVRLMGGEISIKDKEPGKSAGTCVGFNVFMKMGGQHEQHDIEEGSSTPTIETGESRIRAAAFREASSFDGIHCVLLVHGDETRRILRSWMESVGIQVCLVPQLEVLASAVEKSCRANTSPARTSSDSFECRTDYCFRPRDTVTQILPIALNNSNSIQRGVLVVIDAHYGKLVDMCPEMNFAGIKNKIPCKVVCLADANTSSTDLMRFRHSTMCDLVPQKPIHGSRLRSQDSQGPPDISCYS</sequence>
<dbReference type="PANTHER" id="PTHR43719:SF67">
    <property type="entry name" value="HISTIDINE KINASE"/>
    <property type="match status" value="1"/>
</dbReference>
<comment type="caution">
    <text evidence="7">The sequence shown here is derived from an EMBL/GenBank/DDBJ whole genome shotgun (WGS) entry which is preliminary data.</text>
</comment>
<name>A0A8T0NJ40_PANVG</name>
<dbReference type="PROSITE" id="PS50109">
    <property type="entry name" value="HIS_KIN"/>
    <property type="match status" value="1"/>
</dbReference>
<dbReference type="Pfam" id="PF02518">
    <property type="entry name" value="HATPase_c"/>
    <property type="match status" value="1"/>
</dbReference>
<dbReference type="AlphaFoldDB" id="A0A8T0NJ40"/>
<evidence type="ECO:0000313" key="8">
    <source>
        <dbReference type="Proteomes" id="UP000823388"/>
    </source>
</evidence>
<keyword evidence="5" id="KW-0902">Two-component regulatory system</keyword>
<evidence type="ECO:0000256" key="2">
    <source>
        <dbReference type="ARBA" id="ARBA00011738"/>
    </source>
</evidence>
<keyword evidence="8" id="KW-1185">Reference proteome</keyword>
<feature type="domain" description="Histidine kinase" evidence="6">
    <location>
        <begin position="1"/>
        <end position="225"/>
    </location>
</feature>
<keyword evidence="4" id="KW-0597">Phosphoprotein</keyword>
<gene>
    <name evidence="7" type="ORF">PVAP13_9KG220700</name>
</gene>
<evidence type="ECO:0000256" key="3">
    <source>
        <dbReference type="ARBA" id="ARBA00012438"/>
    </source>
</evidence>
<evidence type="ECO:0000256" key="4">
    <source>
        <dbReference type="ARBA" id="ARBA00022553"/>
    </source>
</evidence>
<dbReference type="SUPFAM" id="SSF55874">
    <property type="entry name" value="ATPase domain of HSP90 chaperone/DNA topoisomerase II/histidine kinase"/>
    <property type="match status" value="1"/>
</dbReference>
<dbReference type="GO" id="GO:0004673">
    <property type="term" value="F:protein histidine kinase activity"/>
    <property type="evidence" value="ECO:0007669"/>
    <property type="project" value="UniProtKB-EC"/>
</dbReference>
<proteinExistence type="predicted"/>
<evidence type="ECO:0000256" key="1">
    <source>
        <dbReference type="ARBA" id="ARBA00000085"/>
    </source>
</evidence>
<protein>
    <recommendedName>
        <fullName evidence="3">histidine kinase</fullName>
        <ecNumber evidence="3">2.7.13.3</ecNumber>
    </recommendedName>
</protein>
<dbReference type="GO" id="GO:0000160">
    <property type="term" value="P:phosphorelay signal transduction system"/>
    <property type="evidence" value="ECO:0007669"/>
    <property type="project" value="UniProtKB-KW"/>
</dbReference>
<comment type="catalytic activity">
    <reaction evidence="1">
        <text>ATP + protein L-histidine = ADP + protein N-phospho-L-histidine.</text>
        <dbReference type="EC" id="2.7.13.3"/>
    </reaction>
</comment>
<dbReference type="EMBL" id="CM029053">
    <property type="protein sequence ID" value="KAG2548685.1"/>
    <property type="molecule type" value="Genomic_DNA"/>
</dbReference>
<evidence type="ECO:0000313" key="7">
    <source>
        <dbReference type="EMBL" id="KAG2548685.1"/>
    </source>
</evidence>
<dbReference type="InterPro" id="IPR004358">
    <property type="entry name" value="Sig_transdc_His_kin-like_C"/>
</dbReference>
<evidence type="ECO:0000256" key="5">
    <source>
        <dbReference type="ARBA" id="ARBA00023012"/>
    </source>
</evidence>
<organism evidence="7 8">
    <name type="scientific">Panicum virgatum</name>
    <name type="common">Blackwell switchgrass</name>
    <dbReference type="NCBI Taxonomy" id="38727"/>
    <lineage>
        <taxon>Eukaryota</taxon>
        <taxon>Viridiplantae</taxon>
        <taxon>Streptophyta</taxon>
        <taxon>Embryophyta</taxon>
        <taxon>Tracheophyta</taxon>
        <taxon>Spermatophyta</taxon>
        <taxon>Magnoliopsida</taxon>
        <taxon>Liliopsida</taxon>
        <taxon>Poales</taxon>
        <taxon>Poaceae</taxon>
        <taxon>PACMAD clade</taxon>
        <taxon>Panicoideae</taxon>
        <taxon>Panicodae</taxon>
        <taxon>Paniceae</taxon>
        <taxon>Panicinae</taxon>
        <taxon>Panicum</taxon>
        <taxon>Panicum sect. Hiantes</taxon>
    </lineage>
</organism>
<dbReference type="PRINTS" id="PR00344">
    <property type="entry name" value="BCTRLSENSOR"/>
</dbReference>
<dbReference type="SMART" id="SM00387">
    <property type="entry name" value="HATPase_c"/>
    <property type="match status" value="1"/>
</dbReference>
<dbReference type="InterPro" id="IPR003594">
    <property type="entry name" value="HATPase_dom"/>
</dbReference>
<dbReference type="Gene3D" id="3.30.565.10">
    <property type="entry name" value="Histidine kinase-like ATPase, C-terminal domain"/>
    <property type="match status" value="1"/>
</dbReference>
<dbReference type="PANTHER" id="PTHR43719">
    <property type="entry name" value="TWO-COMPONENT HISTIDINE KINASE"/>
    <property type="match status" value="1"/>
</dbReference>
<dbReference type="InterPro" id="IPR005467">
    <property type="entry name" value="His_kinase_dom"/>
</dbReference>
<comment type="subunit">
    <text evidence="2">Homodimer.</text>
</comment>
<reference evidence="7" key="1">
    <citation type="submission" date="2020-05" db="EMBL/GenBank/DDBJ databases">
        <title>WGS assembly of Panicum virgatum.</title>
        <authorList>
            <person name="Lovell J.T."/>
            <person name="Jenkins J."/>
            <person name="Shu S."/>
            <person name="Juenger T.E."/>
            <person name="Schmutz J."/>
        </authorList>
    </citation>
    <scope>NUCLEOTIDE SEQUENCE</scope>
    <source>
        <strain evidence="7">AP13</strain>
    </source>
</reference>
<evidence type="ECO:0000259" key="6">
    <source>
        <dbReference type="PROSITE" id="PS50109"/>
    </source>
</evidence>
<accession>A0A8T0NJ40</accession>